<feature type="compositionally biased region" description="Basic residues" evidence="1">
    <location>
        <begin position="87"/>
        <end position="96"/>
    </location>
</feature>
<sequence>MGIDRQEGDGIHLLCKCSFVVVEGGHQPSPRNYEEEQDMLPIGTEHLQDTADIKPCPDNDPMPVPAGTNEVQVPATGARARGGVTTTRRRSARLRRPTPATRTPYTKGGAKQK</sequence>
<keyword evidence="3" id="KW-1185">Reference proteome</keyword>
<protein>
    <submittedName>
        <fullName evidence="2">Uncharacterized protein</fullName>
    </submittedName>
</protein>
<feature type="compositionally biased region" description="Low complexity" evidence="1">
    <location>
        <begin position="97"/>
        <end position="106"/>
    </location>
</feature>
<comment type="caution">
    <text evidence="2">The sequence shown here is derived from an EMBL/GenBank/DDBJ whole genome shotgun (WGS) entry which is preliminary data.</text>
</comment>
<organism evidence="2 3">
    <name type="scientific">Olea europaea subsp. europaea</name>
    <dbReference type="NCBI Taxonomy" id="158383"/>
    <lineage>
        <taxon>Eukaryota</taxon>
        <taxon>Viridiplantae</taxon>
        <taxon>Streptophyta</taxon>
        <taxon>Embryophyta</taxon>
        <taxon>Tracheophyta</taxon>
        <taxon>Spermatophyta</taxon>
        <taxon>Magnoliopsida</taxon>
        <taxon>eudicotyledons</taxon>
        <taxon>Gunneridae</taxon>
        <taxon>Pentapetalae</taxon>
        <taxon>asterids</taxon>
        <taxon>lamiids</taxon>
        <taxon>Lamiales</taxon>
        <taxon>Oleaceae</taxon>
        <taxon>Oleeae</taxon>
        <taxon>Olea</taxon>
    </lineage>
</organism>
<dbReference type="Proteomes" id="UP000594638">
    <property type="component" value="Unassembled WGS sequence"/>
</dbReference>
<evidence type="ECO:0000256" key="1">
    <source>
        <dbReference type="SAM" id="MobiDB-lite"/>
    </source>
</evidence>
<accession>A0A8S0RMM3</accession>
<dbReference type="EMBL" id="CACTIH010003642">
    <property type="protein sequence ID" value="CAA2980184.1"/>
    <property type="molecule type" value="Genomic_DNA"/>
</dbReference>
<evidence type="ECO:0000313" key="3">
    <source>
        <dbReference type="Proteomes" id="UP000594638"/>
    </source>
</evidence>
<reference evidence="2 3" key="1">
    <citation type="submission" date="2019-12" db="EMBL/GenBank/DDBJ databases">
        <authorList>
            <person name="Alioto T."/>
            <person name="Alioto T."/>
            <person name="Gomez Garrido J."/>
        </authorList>
    </citation>
    <scope>NUCLEOTIDE SEQUENCE [LARGE SCALE GENOMIC DNA]</scope>
</reference>
<feature type="region of interest" description="Disordered" evidence="1">
    <location>
        <begin position="55"/>
        <end position="113"/>
    </location>
</feature>
<name>A0A8S0RMM3_OLEEU</name>
<feature type="compositionally biased region" description="Low complexity" evidence="1">
    <location>
        <begin position="75"/>
        <end position="86"/>
    </location>
</feature>
<dbReference type="AlphaFoldDB" id="A0A8S0RMM3"/>
<gene>
    <name evidence="2" type="ORF">OLEA9_A057489</name>
</gene>
<dbReference type="Gramene" id="OE9A057489T1">
    <property type="protein sequence ID" value="OE9A057489C1"/>
    <property type="gene ID" value="OE9A057489"/>
</dbReference>
<proteinExistence type="predicted"/>
<evidence type="ECO:0000313" key="2">
    <source>
        <dbReference type="EMBL" id="CAA2980184.1"/>
    </source>
</evidence>